<accession>A0ABT2YZ39</accession>
<reference evidence="3 4" key="1">
    <citation type="submission" date="2022-10" db="EMBL/GenBank/DDBJ databases">
        <title>Defluviimonas sp. nov., isolated from ocean surface water.</title>
        <authorList>
            <person name="He W."/>
            <person name="Wang L."/>
            <person name="Zhang D.-F."/>
        </authorList>
    </citation>
    <scope>NUCLEOTIDE SEQUENCE [LARGE SCALE GENOMIC DNA]</scope>
    <source>
        <strain evidence="3 4">WL0075</strain>
    </source>
</reference>
<evidence type="ECO:0000313" key="3">
    <source>
        <dbReference type="EMBL" id="MCV2864150.1"/>
    </source>
</evidence>
<gene>
    <name evidence="3" type="ORF">OE647_05270</name>
</gene>
<organism evidence="3 4">
    <name type="scientific">Albidovulum sediminicola</name>
    <dbReference type="NCBI Taxonomy" id="2984331"/>
    <lineage>
        <taxon>Bacteria</taxon>
        <taxon>Pseudomonadati</taxon>
        <taxon>Pseudomonadota</taxon>
        <taxon>Alphaproteobacteria</taxon>
        <taxon>Rhodobacterales</taxon>
        <taxon>Paracoccaceae</taxon>
        <taxon>Albidovulum</taxon>
    </lineage>
</organism>
<feature type="region of interest" description="Disordered" evidence="1">
    <location>
        <begin position="63"/>
        <end position="92"/>
    </location>
</feature>
<feature type="chain" id="PRO_5047372183" description="Secreted protein" evidence="2">
    <location>
        <begin position="32"/>
        <end position="240"/>
    </location>
</feature>
<evidence type="ECO:0008006" key="5">
    <source>
        <dbReference type="Google" id="ProtNLM"/>
    </source>
</evidence>
<name>A0ABT2YZ39_9RHOB</name>
<evidence type="ECO:0000256" key="2">
    <source>
        <dbReference type="SAM" id="SignalP"/>
    </source>
</evidence>
<protein>
    <recommendedName>
        <fullName evidence="5">Secreted protein</fullName>
    </recommendedName>
</protein>
<keyword evidence="4" id="KW-1185">Reference proteome</keyword>
<evidence type="ECO:0000256" key="1">
    <source>
        <dbReference type="SAM" id="MobiDB-lite"/>
    </source>
</evidence>
<keyword evidence="2" id="KW-0732">Signal</keyword>
<sequence>MTGLRTKFENLTGLASAGAILAVLLSAEAAAAPVSGLPSDLGIGVTGVIMGQPGAMLLQAQCGSDGEGSCEEPPDPIEETKANPATPVTDDTTDQIVDTISTATDTCSDEWINESYRIDCIRQTLLLAAARLPNRGDYAPVKAALVDAADKLDKIVVQNANASSGRVTPPIGGRPLAPTLPPLRAVSPAAQEQAVAQALAVLEEAETILLRSAENSERRLVHYQQVAQAIDSTKVLLRSS</sequence>
<proteinExistence type="predicted"/>
<dbReference type="RefSeq" id="WP_263720619.1">
    <property type="nucleotide sequence ID" value="NZ_JAOWLA010000003.1"/>
</dbReference>
<feature type="signal peptide" evidence="2">
    <location>
        <begin position="1"/>
        <end position="31"/>
    </location>
</feature>
<feature type="compositionally biased region" description="Acidic residues" evidence="1">
    <location>
        <begin position="68"/>
        <end position="77"/>
    </location>
</feature>
<dbReference type="Proteomes" id="UP001652503">
    <property type="component" value="Unassembled WGS sequence"/>
</dbReference>
<evidence type="ECO:0000313" key="4">
    <source>
        <dbReference type="Proteomes" id="UP001652503"/>
    </source>
</evidence>
<comment type="caution">
    <text evidence="3">The sequence shown here is derived from an EMBL/GenBank/DDBJ whole genome shotgun (WGS) entry which is preliminary data.</text>
</comment>
<dbReference type="EMBL" id="JAOWLA010000003">
    <property type="protein sequence ID" value="MCV2864150.1"/>
    <property type="molecule type" value="Genomic_DNA"/>
</dbReference>